<organism evidence="1 2">
    <name type="scientific">Acanthoscelides obtectus</name>
    <name type="common">Bean weevil</name>
    <name type="synonym">Bruchus obtectus</name>
    <dbReference type="NCBI Taxonomy" id="200917"/>
    <lineage>
        <taxon>Eukaryota</taxon>
        <taxon>Metazoa</taxon>
        <taxon>Ecdysozoa</taxon>
        <taxon>Arthropoda</taxon>
        <taxon>Hexapoda</taxon>
        <taxon>Insecta</taxon>
        <taxon>Pterygota</taxon>
        <taxon>Neoptera</taxon>
        <taxon>Endopterygota</taxon>
        <taxon>Coleoptera</taxon>
        <taxon>Polyphaga</taxon>
        <taxon>Cucujiformia</taxon>
        <taxon>Chrysomeloidea</taxon>
        <taxon>Chrysomelidae</taxon>
        <taxon>Bruchinae</taxon>
        <taxon>Bruchini</taxon>
        <taxon>Acanthoscelides</taxon>
    </lineage>
</organism>
<gene>
    <name evidence="1" type="ORF">ACAOBT_LOCUS10723</name>
</gene>
<name>A0A9P0P926_ACAOB</name>
<proteinExistence type="predicted"/>
<protein>
    <submittedName>
        <fullName evidence="1">Uncharacterized protein</fullName>
    </submittedName>
</protein>
<evidence type="ECO:0000313" key="1">
    <source>
        <dbReference type="EMBL" id="CAH1973743.1"/>
    </source>
</evidence>
<comment type="caution">
    <text evidence="1">The sequence shown here is derived from an EMBL/GenBank/DDBJ whole genome shotgun (WGS) entry which is preliminary data.</text>
</comment>
<accession>A0A9P0P926</accession>
<dbReference type="Proteomes" id="UP001152888">
    <property type="component" value="Unassembled WGS sequence"/>
</dbReference>
<sequence>MGRRRFSQCGTTCGTAAGTKASGGTTLLHDIRPSWSKVCSYLIEERLHVIACNARGYHSATKNFFTISPVTVPILPDGLRMKILLKKDEPRVKYQFDRNMLLTAKPRLDPSKKTGRIACHSVP</sequence>
<dbReference type="AlphaFoldDB" id="A0A9P0P926"/>
<dbReference type="EMBL" id="CAKOFQ010006814">
    <property type="protein sequence ID" value="CAH1973743.1"/>
    <property type="molecule type" value="Genomic_DNA"/>
</dbReference>
<keyword evidence="2" id="KW-1185">Reference proteome</keyword>
<reference evidence="1" key="1">
    <citation type="submission" date="2022-03" db="EMBL/GenBank/DDBJ databases">
        <authorList>
            <person name="Sayadi A."/>
        </authorList>
    </citation>
    <scope>NUCLEOTIDE SEQUENCE</scope>
</reference>
<dbReference type="OrthoDB" id="10340622at2759"/>
<evidence type="ECO:0000313" key="2">
    <source>
        <dbReference type="Proteomes" id="UP001152888"/>
    </source>
</evidence>